<evidence type="ECO:0000313" key="5">
    <source>
        <dbReference type="Proteomes" id="UP000219799"/>
    </source>
</evidence>
<organism evidence="4 5">
    <name type="scientific">Plasmodium malariae</name>
    <dbReference type="NCBI Taxonomy" id="5858"/>
    <lineage>
        <taxon>Eukaryota</taxon>
        <taxon>Sar</taxon>
        <taxon>Alveolata</taxon>
        <taxon>Apicomplexa</taxon>
        <taxon>Aconoidasida</taxon>
        <taxon>Haemosporida</taxon>
        <taxon>Plasmodiidae</taxon>
        <taxon>Plasmodium</taxon>
        <taxon>Plasmodium (Plasmodium)</taxon>
    </lineage>
</organism>
<accession>A0A1C3KFU0</accession>
<gene>
    <name evidence="4" type="primary">GDPD</name>
    <name evidence="4" type="ORF">PMLGA01_130045900</name>
</gene>
<dbReference type="SUPFAM" id="SSF51695">
    <property type="entry name" value="PLC-like phosphodiesterases"/>
    <property type="match status" value="2"/>
</dbReference>
<dbReference type="VEuPathDB" id="PlasmoDB:PmUG01_13051900"/>
<dbReference type="Gene3D" id="3.20.20.190">
    <property type="entry name" value="Phosphatidylinositol (PI) phosphodiesterase"/>
    <property type="match status" value="2"/>
</dbReference>
<name>A0A1C3KFU0_PLAMA</name>
<evidence type="ECO:0000313" key="4">
    <source>
        <dbReference type="EMBL" id="SBT72523.1"/>
    </source>
</evidence>
<feature type="signal peptide" evidence="2">
    <location>
        <begin position="1"/>
        <end position="21"/>
    </location>
</feature>
<dbReference type="AlphaFoldDB" id="A0A1C3KFU0"/>
<dbReference type="InterPro" id="IPR017946">
    <property type="entry name" value="PLC-like_Pdiesterase_TIM-brl"/>
</dbReference>
<dbReference type="EC" id="3.1.4.46" evidence="4"/>
<proteinExistence type="predicted"/>
<keyword evidence="4" id="KW-0378">Hydrolase</keyword>
<evidence type="ECO:0000259" key="3">
    <source>
        <dbReference type="PROSITE" id="PS51704"/>
    </source>
</evidence>
<reference evidence="4 5" key="1">
    <citation type="submission" date="2016-06" db="EMBL/GenBank/DDBJ databases">
        <authorList>
            <consortium name="Pathogen Informatics"/>
        </authorList>
    </citation>
    <scope>NUCLEOTIDE SEQUENCE [LARGE SCALE GENOMIC DNA]</scope>
    <source>
        <strain evidence="4">PmlGA01</strain>
    </source>
</reference>
<dbReference type="Proteomes" id="UP000219799">
    <property type="component" value="Chromosome 13"/>
</dbReference>
<dbReference type="InterPro" id="IPR030395">
    <property type="entry name" value="GP_PDE_dom"/>
</dbReference>
<dbReference type="Pfam" id="PF03009">
    <property type="entry name" value="GDPD"/>
    <property type="match status" value="1"/>
</dbReference>
<dbReference type="GO" id="GO:0008889">
    <property type="term" value="F:glycerophosphodiester phosphodiesterase activity"/>
    <property type="evidence" value="ECO:0007669"/>
    <property type="project" value="UniProtKB-EC"/>
</dbReference>
<keyword evidence="2" id="KW-0732">Signal</keyword>
<dbReference type="EMBL" id="LT594501">
    <property type="protein sequence ID" value="SBT72523.1"/>
    <property type="molecule type" value="Genomic_DNA"/>
</dbReference>
<protein>
    <submittedName>
        <fullName evidence="4">Glycerophosphodiester phosphodiesterase, putative</fullName>
        <ecNumber evidence="4">3.1.4.46</ecNumber>
    </submittedName>
</protein>
<feature type="chain" id="PRO_5008677742" evidence="2">
    <location>
        <begin position="22"/>
        <end position="552"/>
    </location>
</feature>
<dbReference type="PROSITE" id="PS51704">
    <property type="entry name" value="GP_PDE"/>
    <property type="match status" value="1"/>
</dbReference>
<dbReference type="GO" id="GO:0006629">
    <property type="term" value="P:lipid metabolic process"/>
    <property type="evidence" value="ECO:0007669"/>
    <property type="project" value="InterPro"/>
</dbReference>
<dbReference type="PANTHER" id="PTHR46211:SF14">
    <property type="entry name" value="GLYCEROPHOSPHODIESTER PHOSPHODIESTERASE"/>
    <property type="match status" value="1"/>
</dbReference>
<feature type="region of interest" description="Disordered" evidence="1">
    <location>
        <begin position="212"/>
        <end position="264"/>
    </location>
</feature>
<feature type="domain" description="GP-PDE" evidence="3">
    <location>
        <begin position="27"/>
        <end position="546"/>
    </location>
</feature>
<evidence type="ECO:0000256" key="2">
    <source>
        <dbReference type="SAM" id="SignalP"/>
    </source>
</evidence>
<dbReference type="PANTHER" id="PTHR46211">
    <property type="entry name" value="GLYCEROPHOSPHORYL DIESTER PHOSPHODIESTERASE"/>
    <property type="match status" value="1"/>
</dbReference>
<evidence type="ECO:0000256" key="1">
    <source>
        <dbReference type="SAM" id="MobiDB-lite"/>
    </source>
</evidence>
<sequence length="552" mass="64670">MITYRRMLGVLVLALLQLRYCMNTMSTTIVGHRGCGSSDPGGSSVYPENSLYSFKKALDNKIDGVELDVWLTKDNEVVVIHGTDDGLLGHTLLNDKTSTGKYIEELTAKEIQSYHYKEPWILTKGKEFYGKDVNVISNEYEEEVKYSTLSENQKLEKVKEYDQYIKAYQNVEEIEELEKIFKEYFVNDESDENKAEGAKSLEDNVDEIVEEENVDEENVDEENLEEENVDEENVDEENVDEENVDEENVDKENVDGENVDEESIEEKNIKEENIEDASVDDRNVETSTDMLGKEIDENMSEEEFVKSIQCEHCKSLYVNYISKKNYDVKRKILLAKFIFKFYHVPLLTDILNTYKNKLTYDIELKGTKENLGLYLLEILKNYKDYKFKFSSFNWVLQDDDIKKKIFKNKNMKNIDYASYPYDNLKKIDLLKVLRKNKLNIPVALLFADDEVMPNLNSILCTMKYYNADWAHFSYRLYKKPIIINCNKKNKTISVDYLVKILHKNNKKIMIYWGTEDKDQYDDIIFYLKLNVDSLCPNNIELAKQALHQVHNN</sequence>
<dbReference type="PROSITE" id="PS50007">
    <property type="entry name" value="PIPLC_X_DOMAIN"/>
    <property type="match status" value="1"/>
</dbReference>